<keyword evidence="3" id="KW-1185">Reference proteome</keyword>
<evidence type="ECO:0000256" key="1">
    <source>
        <dbReference type="SAM" id="MobiDB-lite"/>
    </source>
</evidence>
<proteinExistence type="predicted"/>
<dbReference type="WBParaSite" id="MCOS_0000023601-mRNA-1">
    <property type="protein sequence ID" value="MCOS_0000023601-mRNA-1"/>
    <property type="gene ID" value="MCOS_0000023601"/>
</dbReference>
<reference evidence="4" key="1">
    <citation type="submission" date="2017-02" db="UniProtKB">
        <authorList>
            <consortium name="WormBaseParasite"/>
        </authorList>
    </citation>
    <scope>IDENTIFICATION</scope>
</reference>
<protein>
    <submittedName>
        <fullName evidence="2 4">Uncharacterized protein</fullName>
    </submittedName>
</protein>
<reference evidence="2 3" key="2">
    <citation type="submission" date="2018-10" db="EMBL/GenBank/DDBJ databases">
        <authorList>
            <consortium name="Pathogen Informatics"/>
        </authorList>
    </citation>
    <scope>NUCLEOTIDE SEQUENCE [LARGE SCALE GENOMIC DNA]</scope>
</reference>
<organism evidence="4">
    <name type="scientific">Mesocestoides corti</name>
    <name type="common">Flatworm</name>
    <dbReference type="NCBI Taxonomy" id="53468"/>
    <lineage>
        <taxon>Eukaryota</taxon>
        <taxon>Metazoa</taxon>
        <taxon>Spiralia</taxon>
        <taxon>Lophotrochozoa</taxon>
        <taxon>Platyhelminthes</taxon>
        <taxon>Cestoda</taxon>
        <taxon>Eucestoda</taxon>
        <taxon>Cyclophyllidea</taxon>
        <taxon>Mesocestoididae</taxon>
        <taxon>Mesocestoides</taxon>
    </lineage>
</organism>
<evidence type="ECO:0000313" key="4">
    <source>
        <dbReference type="WBParaSite" id="MCOS_0000023601-mRNA-1"/>
    </source>
</evidence>
<dbReference type="AlphaFoldDB" id="A0A0R3U1J3"/>
<feature type="region of interest" description="Disordered" evidence="1">
    <location>
        <begin position="1"/>
        <end position="51"/>
    </location>
</feature>
<evidence type="ECO:0000313" key="2">
    <source>
        <dbReference type="EMBL" id="VDD74234.1"/>
    </source>
</evidence>
<accession>A0A0R3U1J3</accession>
<dbReference type="Proteomes" id="UP000267029">
    <property type="component" value="Unassembled WGS sequence"/>
</dbReference>
<evidence type="ECO:0000313" key="3">
    <source>
        <dbReference type="Proteomes" id="UP000267029"/>
    </source>
</evidence>
<feature type="compositionally biased region" description="Basic and acidic residues" evidence="1">
    <location>
        <begin position="1"/>
        <end position="23"/>
    </location>
</feature>
<name>A0A0R3U1J3_MESCO</name>
<dbReference type="EMBL" id="UXSR01000017">
    <property type="protein sequence ID" value="VDD74234.1"/>
    <property type="molecule type" value="Genomic_DNA"/>
</dbReference>
<sequence length="89" mass="9686">MEWGPRGHPEGRLSDCSRGERESTTQMGECACARSTRRKSKRITQTPPSLPLTITDALRDAAREGGGGGVPLTGRCGYDLLKQVLQSRE</sequence>
<gene>
    <name evidence="2" type="ORF">MCOS_LOCUS237</name>
</gene>